<keyword evidence="2" id="KW-0812">Transmembrane</keyword>
<feature type="chain" id="PRO_5024966344" evidence="3">
    <location>
        <begin position="40"/>
        <end position="370"/>
    </location>
</feature>
<organism evidence="4 5">
    <name type="scientific">Leishmania tarentolae</name>
    <name type="common">Sauroleishmania tarentolae</name>
    <dbReference type="NCBI Taxonomy" id="5689"/>
    <lineage>
        <taxon>Eukaryota</taxon>
        <taxon>Discoba</taxon>
        <taxon>Euglenozoa</taxon>
        <taxon>Kinetoplastea</taxon>
        <taxon>Metakinetoplastina</taxon>
        <taxon>Trypanosomatida</taxon>
        <taxon>Trypanosomatidae</taxon>
        <taxon>Leishmaniinae</taxon>
        <taxon>Leishmania</taxon>
        <taxon>lizard Leishmania</taxon>
    </lineage>
</organism>
<dbReference type="VEuPathDB" id="TriTrypDB:LtaPh_3026600"/>
<comment type="caution">
    <text evidence="4">The sequence shown here is derived from an EMBL/GenBank/DDBJ whole genome shotgun (WGS) entry which is preliminary data.</text>
</comment>
<feature type="compositionally biased region" description="Polar residues" evidence="1">
    <location>
        <begin position="265"/>
        <end position="286"/>
    </location>
</feature>
<keyword evidence="2" id="KW-1133">Transmembrane helix</keyword>
<dbReference type="AlphaFoldDB" id="A0A640KPC5"/>
<protein>
    <submittedName>
        <fullName evidence="4">Uncharacterized protein</fullName>
    </submittedName>
</protein>
<keyword evidence="5" id="KW-1185">Reference proteome</keyword>
<evidence type="ECO:0000313" key="4">
    <source>
        <dbReference type="EMBL" id="GET90874.1"/>
    </source>
</evidence>
<sequence>MSDWVCESRCRRPRVAAPLFASGILLLALWTVVCAPVNAEVVVAPLCTEKHGFAGEFYDHFTIPVERAPEAGEAIVLVARAFPLNLGNMLTRWLYINATYRISEGAQLTETSDNNGILELSNVAAGTDIEVRVMRVRSDGPAPFRFFSFFANSPVCHLAVAPDNSFIAPVPPRLRAKPQLPVTMYFKTVLPPTVNALIVRVGADGRTDQQFRAGDKTYTSGDLVRADSGGAVLFEYTFTLENTTTPYCFTTVSVSYGEWEGGSTARPNASTTPSSGSDNEGSVQPTSQSTSVLRRLLLIAFFLFFIYQAAVSAHNYYVLGMRDIMDIVPCAKSVAAGARTLQLVTWQCMGMTQRHKEGYDSLQNLDDPYA</sequence>
<feature type="signal peptide" evidence="3">
    <location>
        <begin position="1"/>
        <end position="39"/>
    </location>
</feature>
<gene>
    <name evidence="4" type="ORF">LtaPh_3026600</name>
</gene>
<accession>A0A640KPC5</accession>
<reference evidence="4" key="1">
    <citation type="submission" date="2019-11" db="EMBL/GenBank/DDBJ databases">
        <title>Leishmania tarentolae CDS.</title>
        <authorList>
            <person name="Goto Y."/>
            <person name="Yamagishi J."/>
        </authorList>
    </citation>
    <scope>NUCLEOTIDE SEQUENCE [LARGE SCALE GENOMIC DNA]</scope>
    <source>
        <strain evidence="4">Parrot Tar II</strain>
    </source>
</reference>
<dbReference type="Proteomes" id="UP000419144">
    <property type="component" value="Unassembled WGS sequence"/>
</dbReference>
<dbReference type="EMBL" id="BLBS01000043">
    <property type="protein sequence ID" value="GET90874.1"/>
    <property type="molecule type" value="Genomic_DNA"/>
</dbReference>
<dbReference type="OrthoDB" id="272737at2759"/>
<feature type="transmembrane region" description="Helical" evidence="2">
    <location>
        <begin position="296"/>
        <end position="317"/>
    </location>
</feature>
<feature type="region of interest" description="Disordered" evidence="1">
    <location>
        <begin position="262"/>
        <end position="286"/>
    </location>
</feature>
<evidence type="ECO:0000256" key="2">
    <source>
        <dbReference type="SAM" id="Phobius"/>
    </source>
</evidence>
<keyword evidence="3" id="KW-0732">Signal</keyword>
<proteinExistence type="predicted"/>
<evidence type="ECO:0000256" key="1">
    <source>
        <dbReference type="SAM" id="MobiDB-lite"/>
    </source>
</evidence>
<evidence type="ECO:0000313" key="5">
    <source>
        <dbReference type="Proteomes" id="UP000419144"/>
    </source>
</evidence>
<keyword evidence="2" id="KW-0472">Membrane</keyword>
<name>A0A640KPC5_LEITA</name>
<evidence type="ECO:0000256" key="3">
    <source>
        <dbReference type="SAM" id="SignalP"/>
    </source>
</evidence>